<name>A0ACC1QSR5_9HYPO</name>
<reference evidence="1" key="1">
    <citation type="submission" date="2022-07" db="EMBL/GenBank/DDBJ databases">
        <title>Genome Sequence of Lecanicillium saksenae.</title>
        <authorList>
            <person name="Buettner E."/>
        </authorList>
    </citation>
    <scope>NUCLEOTIDE SEQUENCE</scope>
    <source>
        <strain evidence="1">VT-O1</strain>
    </source>
</reference>
<evidence type="ECO:0000313" key="2">
    <source>
        <dbReference type="Proteomes" id="UP001148737"/>
    </source>
</evidence>
<dbReference type="Proteomes" id="UP001148737">
    <property type="component" value="Unassembled WGS sequence"/>
</dbReference>
<comment type="caution">
    <text evidence="1">The sequence shown here is derived from an EMBL/GenBank/DDBJ whole genome shotgun (WGS) entry which is preliminary data.</text>
</comment>
<proteinExistence type="predicted"/>
<gene>
    <name evidence="1" type="ORF">NLG97_g5325</name>
</gene>
<evidence type="ECO:0000313" key="1">
    <source>
        <dbReference type="EMBL" id="KAJ3492534.1"/>
    </source>
</evidence>
<protein>
    <submittedName>
        <fullName evidence="1">Uncharacterized protein</fullName>
    </submittedName>
</protein>
<sequence>MTAINRSLEQSRLEIMILAIGVLVLVSLLGLIVFINLRFRPRYERDGQKHDYAYDEKPPYIPYSDNASLAENAKRELATLTRRVTLSASVDATASGQDTKAQSEQRCFKLVPSTNREKTTQQQVQDDHEDTKIASSGNDARHDETGSQSVMI</sequence>
<dbReference type="EMBL" id="JANAKD010000589">
    <property type="protein sequence ID" value="KAJ3492534.1"/>
    <property type="molecule type" value="Genomic_DNA"/>
</dbReference>
<organism evidence="1 2">
    <name type="scientific">Lecanicillium saksenae</name>
    <dbReference type="NCBI Taxonomy" id="468837"/>
    <lineage>
        <taxon>Eukaryota</taxon>
        <taxon>Fungi</taxon>
        <taxon>Dikarya</taxon>
        <taxon>Ascomycota</taxon>
        <taxon>Pezizomycotina</taxon>
        <taxon>Sordariomycetes</taxon>
        <taxon>Hypocreomycetidae</taxon>
        <taxon>Hypocreales</taxon>
        <taxon>Cordycipitaceae</taxon>
        <taxon>Lecanicillium</taxon>
    </lineage>
</organism>
<accession>A0ACC1QSR5</accession>
<keyword evidence="2" id="KW-1185">Reference proteome</keyword>